<comment type="caution">
    <text evidence="2">The sequence shown here is derived from an EMBL/GenBank/DDBJ whole genome shotgun (WGS) entry which is preliminary data.</text>
</comment>
<dbReference type="InterPro" id="IPR013766">
    <property type="entry name" value="Thioredoxin_domain"/>
</dbReference>
<dbReference type="InterPro" id="IPR047262">
    <property type="entry name" value="PRX-like1"/>
</dbReference>
<proteinExistence type="predicted"/>
<dbReference type="PANTHER" id="PTHR43640">
    <property type="entry name" value="OS07G0260300 PROTEIN"/>
    <property type="match status" value="1"/>
</dbReference>
<dbReference type="RefSeq" id="WP_014274721.1">
    <property type="nucleotide sequence ID" value="NZ_BIMW01000075.1"/>
</dbReference>
<protein>
    <recommendedName>
        <fullName evidence="1">Thioredoxin domain-containing protein</fullName>
    </recommendedName>
</protein>
<dbReference type="Gene3D" id="3.40.30.10">
    <property type="entry name" value="Glutaredoxin"/>
    <property type="match status" value="1"/>
</dbReference>
<feature type="domain" description="Thioredoxin" evidence="1">
    <location>
        <begin position="4"/>
        <end position="159"/>
    </location>
</feature>
<dbReference type="PROSITE" id="PS51352">
    <property type="entry name" value="THIOREDOXIN_2"/>
    <property type="match status" value="1"/>
</dbReference>
<organism evidence="2 3">
    <name type="scientific">Limnospira platensis NIES-46</name>
    <dbReference type="NCBI Taxonomy" id="1236695"/>
    <lineage>
        <taxon>Bacteria</taxon>
        <taxon>Bacillati</taxon>
        <taxon>Cyanobacteriota</taxon>
        <taxon>Cyanophyceae</taxon>
        <taxon>Oscillatoriophycideae</taxon>
        <taxon>Oscillatoriales</taxon>
        <taxon>Sirenicapillariaceae</taxon>
        <taxon>Limnospira</taxon>
    </lineage>
</organism>
<reference evidence="2 3" key="1">
    <citation type="journal article" date="2019" name="J Genomics">
        <title>The Draft Genome of a Hydrogen-producing Cyanobacterium, Arthrospira platensis NIES-46.</title>
        <authorList>
            <person name="Suzuki S."/>
            <person name="Yamaguchi H."/>
            <person name="Kawachi M."/>
        </authorList>
    </citation>
    <scope>NUCLEOTIDE SEQUENCE [LARGE SCALE GENOMIC DNA]</scope>
    <source>
        <strain evidence="2 3">NIES-46</strain>
    </source>
</reference>
<gene>
    <name evidence="2" type="ORF">NIES46_16270</name>
</gene>
<dbReference type="CDD" id="cd02969">
    <property type="entry name" value="PRX_like1"/>
    <property type="match status" value="1"/>
</dbReference>
<sequence length="179" mass="19978">MKGTLINSYAPDFELPGVDDEVHHLARYLQKFQVVIVIFMSNSCPYVQSYVGRMKALQTYLQTVEATIVGINANDPLQSPSDSFEQMKIFAQDHDLNFPYIRDVTQDVAHCFGAETTPEAFVLDNQGILRYRGGLDDNPESPEAVTINYLKNAVSQLLASVAIAPETTPPIGSPIQWRR</sequence>
<keyword evidence="3" id="KW-1185">Reference proteome</keyword>
<dbReference type="Proteomes" id="UP000326169">
    <property type="component" value="Unassembled WGS sequence"/>
</dbReference>
<dbReference type="GeneID" id="301682486"/>
<dbReference type="PANTHER" id="PTHR43640:SF1">
    <property type="entry name" value="THIOREDOXIN-DEPENDENT PEROXIREDOXIN"/>
    <property type="match status" value="1"/>
</dbReference>
<dbReference type="InterPro" id="IPR036249">
    <property type="entry name" value="Thioredoxin-like_sf"/>
</dbReference>
<evidence type="ECO:0000259" key="1">
    <source>
        <dbReference type="PROSITE" id="PS51352"/>
    </source>
</evidence>
<accession>A0A5M3T6Z9</accession>
<dbReference type="SUPFAM" id="SSF52833">
    <property type="entry name" value="Thioredoxin-like"/>
    <property type="match status" value="1"/>
</dbReference>
<dbReference type="InterPro" id="IPR000866">
    <property type="entry name" value="AhpC/TSA"/>
</dbReference>
<dbReference type="Pfam" id="PF00578">
    <property type="entry name" value="AhpC-TSA"/>
    <property type="match status" value="1"/>
</dbReference>
<evidence type="ECO:0000313" key="3">
    <source>
        <dbReference type="Proteomes" id="UP000326169"/>
    </source>
</evidence>
<evidence type="ECO:0000313" key="2">
    <source>
        <dbReference type="EMBL" id="GCE93576.1"/>
    </source>
</evidence>
<name>A0A5M3T6Z9_LIMPL</name>
<dbReference type="EMBL" id="BIMW01000075">
    <property type="protein sequence ID" value="GCE93576.1"/>
    <property type="molecule type" value="Genomic_DNA"/>
</dbReference>